<dbReference type="Pfam" id="PF20383">
    <property type="entry name" value="DUF6678"/>
    <property type="match status" value="1"/>
</dbReference>
<comment type="caution">
    <text evidence="1">The sequence shown here is derived from an EMBL/GenBank/DDBJ whole genome shotgun (WGS) entry which is preliminary data.</text>
</comment>
<organism evidence="1 2">
    <name type="scientific">Acinetobacter bereziniae</name>
    <name type="common">Acinetobacter genomosp. 10</name>
    <dbReference type="NCBI Taxonomy" id="106648"/>
    <lineage>
        <taxon>Bacteria</taxon>
        <taxon>Pseudomonadati</taxon>
        <taxon>Pseudomonadota</taxon>
        <taxon>Gammaproteobacteria</taxon>
        <taxon>Moraxellales</taxon>
        <taxon>Moraxellaceae</taxon>
        <taxon>Acinetobacter</taxon>
    </lineage>
</organism>
<name>A0A833P8T3_ACIBZ</name>
<evidence type="ECO:0000313" key="1">
    <source>
        <dbReference type="EMBL" id="KAF1012123.1"/>
    </source>
</evidence>
<accession>A0A833P8T3</accession>
<sequence>MMDAIVLLFNEIESLNLNYRIQLIDTLDVSAWDHFLIFPTPNYIECRYGIFPLRTLRQIQINSIENRDIGQRVASKRIDHSELLEAKIQQSGWPYYFENQIFSIILHQ</sequence>
<dbReference type="AlphaFoldDB" id="A0A833P8T3"/>
<reference evidence="2" key="1">
    <citation type="journal article" date="2020" name="MBio">
        <title>Horizontal gene transfer to a defensive symbiont with a reduced genome amongst a multipartite beetle microbiome.</title>
        <authorList>
            <person name="Waterworth S.C."/>
            <person name="Florez L.V."/>
            <person name="Rees E.R."/>
            <person name="Hertweck C."/>
            <person name="Kaltenpoth M."/>
            <person name="Kwan J.C."/>
        </authorList>
    </citation>
    <scope>NUCLEOTIDE SEQUENCE [LARGE SCALE GENOMIC DNA]</scope>
</reference>
<evidence type="ECO:0000313" key="2">
    <source>
        <dbReference type="Proteomes" id="UP000490535"/>
    </source>
</evidence>
<proteinExistence type="predicted"/>
<dbReference type="EMBL" id="WNDP01000272">
    <property type="protein sequence ID" value="KAF1012123.1"/>
    <property type="molecule type" value="Genomic_DNA"/>
</dbReference>
<dbReference type="InterPro" id="IPR046500">
    <property type="entry name" value="DUF6678"/>
</dbReference>
<gene>
    <name evidence="1" type="ORF">GAK29_04893</name>
</gene>
<dbReference type="Proteomes" id="UP000490535">
    <property type="component" value="Unassembled WGS sequence"/>
</dbReference>
<protein>
    <submittedName>
        <fullName evidence="1">Uncharacterized protein</fullName>
    </submittedName>
</protein>